<comment type="caution">
    <text evidence="2">The sequence shown here is derived from an EMBL/GenBank/DDBJ whole genome shotgun (WGS) entry which is preliminary data.</text>
</comment>
<dbReference type="STRING" id="152268.A6K24_21465"/>
<dbReference type="AlphaFoldDB" id="A0A179T163"/>
<keyword evidence="3" id="KW-1185">Reference proteome</keyword>
<feature type="compositionally biased region" description="Basic and acidic residues" evidence="1">
    <location>
        <begin position="1"/>
        <end position="19"/>
    </location>
</feature>
<accession>A0A179T163</accession>
<evidence type="ECO:0000313" key="2">
    <source>
        <dbReference type="EMBL" id="OAS86292.1"/>
    </source>
</evidence>
<dbReference type="OrthoDB" id="2469080at2"/>
<sequence length="61" mass="6972">MDKKKSDLPDFDELNDRVIAEPTSSPTLVIKTNLDSKNISKDNPYSKTSETSTEFKNFFKD</sequence>
<evidence type="ECO:0000256" key="1">
    <source>
        <dbReference type="SAM" id="MobiDB-lite"/>
    </source>
</evidence>
<reference evidence="3" key="1">
    <citation type="submission" date="2016-04" db="EMBL/GenBank/DDBJ databases">
        <authorList>
            <person name="Lyu Z."/>
            <person name="Lyu W."/>
        </authorList>
    </citation>
    <scope>NUCLEOTIDE SEQUENCE [LARGE SCALE GENOMIC DNA]</scope>
    <source>
        <strain evidence="3">C44</strain>
    </source>
</reference>
<dbReference type="RefSeq" id="WP_066331767.1">
    <property type="nucleotide sequence ID" value="NZ_LWSG01000013.1"/>
</dbReference>
<feature type="compositionally biased region" description="Polar residues" evidence="1">
    <location>
        <begin position="37"/>
        <end position="55"/>
    </location>
</feature>
<feature type="region of interest" description="Disordered" evidence="1">
    <location>
        <begin position="1"/>
        <end position="24"/>
    </location>
</feature>
<gene>
    <name evidence="2" type="ORF">A6K24_21465</name>
</gene>
<dbReference type="Proteomes" id="UP000078534">
    <property type="component" value="Unassembled WGS sequence"/>
</dbReference>
<proteinExistence type="predicted"/>
<feature type="region of interest" description="Disordered" evidence="1">
    <location>
        <begin position="37"/>
        <end position="61"/>
    </location>
</feature>
<dbReference type="EMBL" id="LWSG01000013">
    <property type="protein sequence ID" value="OAS86292.1"/>
    <property type="molecule type" value="Genomic_DNA"/>
</dbReference>
<protein>
    <submittedName>
        <fullName evidence="2">Uncharacterized protein</fullName>
    </submittedName>
</protein>
<evidence type="ECO:0000313" key="3">
    <source>
        <dbReference type="Proteomes" id="UP000078534"/>
    </source>
</evidence>
<organism evidence="2 3">
    <name type="scientific">Metabacillus litoralis</name>
    <dbReference type="NCBI Taxonomy" id="152268"/>
    <lineage>
        <taxon>Bacteria</taxon>
        <taxon>Bacillati</taxon>
        <taxon>Bacillota</taxon>
        <taxon>Bacilli</taxon>
        <taxon>Bacillales</taxon>
        <taxon>Bacillaceae</taxon>
        <taxon>Metabacillus</taxon>
    </lineage>
</organism>
<name>A0A179T163_9BACI</name>